<dbReference type="Gene3D" id="1.25.40.10">
    <property type="entry name" value="Tetratricopeptide repeat domain"/>
    <property type="match status" value="1"/>
</dbReference>
<name>A0ABR6KUB8_9BACT</name>
<dbReference type="RefSeq" id="WP_183672412.1">
    <property type="nucleotide sequence ID" value="NZ_BMPB01000017.1"/>
</dbReference>
<dbReference type="InterPro" id="IPR011990">
    <property type="entry name" value="TPR-like_helical_dom_sf"/>
</dbReference>
<evidence type="ECO:0000256" key="2">
    <source>
        <dbReference type="SAM" id="Phobius"/>
    </source>
</evidence>
<proteinExistence type="predicted"/>
<keyword evidence="2" id="KW-0812">Transmembrane</keyword>
<dbReference type="EMBL" id="JACHOC010000013">
    <property type="protein sequence ID" value="MBB4624998.1"/>
    <property type="molecule type" value="Genomic_DNA"/>
</dbReference>
<organism evidence="5 6">
    <name type="scientific">Parabacteroides faecis</name>
    <dbReference type="NCBI Taxonomy" id="1217282"/>
    <lineage>
        <taxon>Bacteria</taxon>
        <taxon>Pseudomonadati</taxon>
        <taxon>Bacteroidota</taxon>
        <taxon>Bacteroidia</taxon>
        <taxon>Bacteroidales</taxon>
        <taxon>Tannerellaceae</taxon>
        <taxon>Parabacteroides</taxon>
    </lineage>
</organism>
<evidence type="ECO:0000256" key="3">
    <source>
        <dbReference type="SAM" id="SignalP"/>
    </source>
</evidence>
<evidence type="ECO:0000313" key="6">
    <source>
        <dbReference type="Proteomes" id="UP000533637"/>
    </source>
</evidence>
<dbReference type="InterPro" id="IPR045957">
    <property type="entry name" value="DUF6377"/>
</dbReference>
<feature type="coiled-coil region" evidence="1">
    <location>
        <begin position="356"/>
        <end position="390"/>
    </location>
</feature>
<keyword evidence="3" id="KW-0732">Signal</keyword>
<feature type="chain" id="PRO_5046382841" description="DUF6377 domain-containing protein" evidence="3">
    <location>
        <begin position="21"/>
        <end position="530"/>
    </location>
</feature>
<keyword evidence="6" id="KW-1185">Reference proteome</keyword>
<comment type="caution">
    <text evidence="5">The sequence shown here is derived from an EMBL/GenBank/DDBJ whole genome shotgun (WGS) entry which is preliminary data.</text>
</comment>
<gene>
    <name evidence="5" type="ORF">GGQ57_004944</name>
</gene>
<keyword evidence="2" id="KW-0472">Membrane</keyword>
<feature type="domain" description="DUF6377" evidence="4">
    <location>
        <begin position="256"/>
        <end position="496"/>
    </location>
</feature>
<reference evidence="5 6" key="1">
    <citation type="submission" date="2020-08" db="EMBL/GenBank/DDBJ databases">
        <title>Genomic Encyclopedia of Type Strains, Phase IV (KMG-IV): sequencing the most valuable type-strain genomes for metagenomic binning, comparative biology and taxonomic classification.</title>
        <authorList>
            <person name="Goeker M."/>
        </authorList>
    </citation>
    <scope>NUCLEOTIDE SEQUENCE [LARGE SCALE GENOMIC DNA]</scope>
    <source>
        <strain evidence="5 6">DSM 102983</strain>
    </source>
</reference>
<dbReference type="SUPFAM" id="SSF48452">
    <property type="entry name" value="TPR-like"/>
    <property type="match status" value="1"/>
</dbReference>
<dbReference type="Proteomes" id="UP000533637">
    <property type="component" value="Unassembled WGS sequence"/>
</dbReference>
<accession>A0ABR6KUB8</accession>
<keyword evidence="2" id="KW-1133">Transmembrane helix</keyword>
<feature type="signal peptide" evidence="3">
    <location>
        <begin position="1"/>
        <end position="20"/>
    </location>
</feature>
<dbReference type="Pfam" id="PF19904">
    <property type="entry name" value="DUF6377"/>
    <property type="match status" value="1"/>
</dbReference>
<evidence type="ECO:0000256" key="1">
    <source>
        <dbReference type="SAM" id="Coils"/>
    </source>
</evidence>
<sequence length="530" mass="61385">MTKTISAILLFLFCIQLPYASEKDKTNLSLLKELDRTIAQKPFFQQQREQEADSIKSLLKATSSLESKYELYGTLFGIYLHFQADSALHYLERREALTDSLRNPSYKNDLRIARAEVLGIMGLYNEVPEQLEQIQRESLSEGSLLYYYYTSRTFYGWIADYTRTNDRHKYIAQTNAYRDSILAVTPNGIDHNIVLADQLIVNGNPDEAIRLMNDELTKAQGTESAIYILYNLSQAYAQKGDTEKQIYNLSQTAISDLKAAKREYISLQKLALLMFEKGDIERAYKYLSCSMEDAVACNARLRSVEVTEFFPIVDKVYKLKIQKEKQITRTLLISISLMAVLLLITIVYLYRQMKKLSFMRKKVSAANEQLQEINQELSQASKIKEEYIALYLNQCVIYLDKLDTYRRSLAKLAMASKLDDLFKTIKSEQFIRDERKNFYNEFDKSFLRLFPRFIESFNGLMTEEGKLYPKSGEILSTELRIFALIRLGINDSSNIAHFLGYSLATVYSYRSKVRSKALNKEEFEQQVAVL</sequence>
<keyword evidence="1" id="KW-0175">Coiled coil</keyword>
<evidence type="ECO:0000259" key="4">
    <source>
        <dbReference type="Pfam" id="PF19904"/>
    </source>
</evidence>
<protein>
    <recommendedName>
        <fullName evidence="4">DUF6377 domain-containing protein</fullName>
    </recommendedName>
</protein>
<feature type="transmembrane region" description="Helical" evidence="2">
    <location>
        <begin position="331"/>
        <end position="350"/>
    </location>
</feature>
<evidence type="ECO:0000313" key="5">
    <source>
        <dbReference type="EMBL" id="MBB4624998.1"/>
    </source>
</evidence>